<dbReference type="Gene3D" id="1.20.1250.20">
    <property type="entry name" value="MFS general substrate transporter like domains"/>
    <property type="match status" value="1"/>
</dbReference>
<feature type="transmembrane region" description="Helical" evidence="4">
    <location>
        <begin position="65"/>
        <end position="86"/>
    </location>
</feature>
<dbReference type="EMBL" id="PEWZ01000135">
    <property type="protein sequence ID" value="PIU33652.1"/>
    <property type="molecule type" value="Genomic_DNA"/>
</dbReference>
<dbReference type="InterPro" id="IPR011701">
    <property type="entry name" value="MFS"/>
</dbReference>
<gene>
    <name evidence="6" type="ORF">COT03_02875</name>
</gene>
<sequence>MGLTSFFNDVASEMIYPIVPIFLTSVLGAPVAIVGLIEGVAESTASILKVISGWLSDKYQKRKPFVIAGYSFSTISKILLSLAYSWPFV</sequence>
<dbReference type="AlphaFoldDB" id="A0A2M6YQN5"/>
<evidence type="ECO:0000256" key="2">
    <source>
        <dbReference type="ARBA" id="ARBA00022989"/>
    </source>
</evidence>
<organism evidence="6 7">
    <name type="scientific">Candidatus Shapirobacteria bacterium CG07_land_8_20_14_0_80_39_18</name>
    <dbReference type="NCBI Taxonomy" id="1974882"/>
    <lineage>
        <taxon>Bacteria</taxon>
        <taxon>Candidatus Shapironibacteriota</taxon>
    </lineage>
</organism>
<keyword evidence="2 4" id="KW-1133">Transmembrane helix</keyword>
<feature type="domain" description="Major facilitator superfamily (MFS) profile" evidence="5">
    <location>
        <begin position="1"/>
        <end position="89"/>
    </location>
</feature>
<evidence type="ECO:0000259" key="5">
    <source>
        <dbReference type="PROSITE" id="PS50850"/>
    </source>
</evidence>
<dbReference type="Proteomes" id="UP000229502">
    <property type="component" value="Unassembled WGS sequence"/>
</dbReference>
<keyword evidence="1 4" id="KW-0812">Transmembrane</keyword>
<dbReference type="Pfam" id="PF07690">
    <property type="entry name" value="MFS_1"/>
    <property type="match status" value="1"/>
</dbReference>
<dbReference type="PANTHER" id="PTHR23518">
    <property type="entry name" value="C-METHYLTRANSFERASE"/>
    <property type="match status" value="1"/>
</dbReference>
<reference evidence="7" key="1">
    <citation type="submission" date="2017-09" db="EMBL/GenBank/DDBJ databases">
        <title>Depth-based differentiation of microbial function through sediment-hosted aquifers and enrichment of novel symbionts in the deep terrestrial subsurface.</title>
        <authorList>
            <person name="Probst A.J."/>
            <person name="Ladd B."/>
            <person name="Jarett J.K."/>
            <person name="Geller-Mcgrath D.E."/>
            <person name="Sieber C.M.K."/>
            <person name="Emerson J.B."/>
            <person name="Anantharaman K."/>
            <person name="Thomas B.C."/>
            <person name="Malmstrom R."/>
            <person name="Stieglmeier M."/>
            <person name="Klingl A."/>
            <person name="Woyke T."/>
            <person name="Ryan C.M."/>
            <person name="Banfield J.F."/>
        </authorList>
    </citation>
    <scope>NUCLEOTIDE SEQUENCE [LARGE SCALE GENOMIC DNA]</scope>
</reference>
<dbReference type="PROSITE" id="PS50850">
    <property type="entry name" value="MFS"/>
    <property type="match status" value="1"/>
</dbReference>
<dbReference type="InterPro" id="IPR036259">
    <property type="entry name" value="MFS_trans_sf"/>
</dbReference>
<proteinExistence type="predicted"/>
<dbReference type="SUPFAM" id="SSF103473">
    <property type="entry name" value="MFS general substrate transporter"/>
    <property type="match status" value="1"/>
</dbReference>
<accession>A0A2M6YQN5</accession>
<dbReference type="PANTHER" id="PTHR23518:SF2">
    <property type="entry name" value="MAJOR FACILITATOR SUPERFAMILY TRANSPORTER"/>
    <property type="match status" value="1"/>
</dbReference>
<evidence type="ECO:0000313" key="6">
    <source>
        <dbReference type="EMBL" id="PIU33652.1"/>
    </source>
</evidence>
<dbReference type="GO" id="GO:0022857">
    <property type="term" value="F:transmembrane transporter activity"/>
    <property type="evidence" value="ECO:0007669"/>
    <property type="project" value="InterPro"/>
</dbReference>
<evidence type="ECO:0000256" key="1">
    <source>
        <dbReference type="ARBA" id="ARBA00022692"/>
    </source>
</evidence>
<feature type="non-terminal residue" evidence="6">
    <location>
        <position position="89"/>
    </location>
</feature>
<evidence type="ECO:0000313" key="7">
    <source>
        <dbReference type="Proteomes" id="UP000229502"/>
    </source>
</evidence>
<feature type="transmembrane region" description="Helical" evidence="4">
    <location>
        <begin position="15"/>
        <end position="37"/>
    </location>
</feature>
<evidence type="ECO:0000256" key="4">
    <source>
        <dbReference type="SAM" id="Phobius"/>
    </source>
</evidence>
<evidence type="ECO:0000256" key="3">
    <source>
        <dbReference type="ARBA" id="ARBA00023136"/>
    </source>
</evidence>
<keyword evidence="3 4" id="KW-0472">Membrane</keyword>
<dbReference type="InterPro" id="IPR020846">
    <property type="entry name" value="MFS_dom"/>
</dbReference>
<name>A0A2M6YQN5_9BACT</name>
<protein>
    <submittedName>
        <fullName evidence="6">MFS transporter</fullName>
    </submittedName>
</protein>
<comment type="caution">
    <text evidence="6">The sequence shown here is derived from an EMBL/GenBank/DDBJ whole genome shotgun (WGS) entry which is preliminary data.</text>
</comment>